<dbReference type="Pfam" id="PF13231">
    <property type="entry name" value="PMT_2"/>
    <property type="match status" value="1"/>
</dbReference>
<dbReference type="InterPro" id="IPR038731">
    <property type="entry name" value="RgtA/B/C-like"/>
</dbReference>
<proteinExistence type="predicted"/>
<keyword evidence="1" id="KW-0812">Transmembrane</keyword>
<gene>
    <name evidence="3" type="ORF">JOE57_002031</name>
</gene>
<dbReference type="EMBL" id="JAFBCF010000001">
    <property type="protein sequence ID" value="MBM7799110.1"/>
    <property type="molecule type" value="Genomic_DNA"/>
</dbReference>
<evidence type="ECO:0000313" key="3">
    <source>
        <dbReference type="EMBL" id="MBM7799110.1"/>
    </source>
</evidence>
<feature type="domain" description="Glycosyltransferase RgtA/B/C/D-like" evidence="2">
    <location>
        <begin position="133"/>
        <end position="258"/>
    </location>
</feature>
<sequence length="575" mass="64931">MSLRTELPPLDLELDLEALERAVRPTPAERLQRLRERLVDRLRRDWLDLTLLSTLFVVAAVVHARGMYLSPARFDDEGTYTAYAWSVPNLHRLAHYTYWYAHPPLGQLQMAFYNVVTDAFERLPYAVATGREFMLVCKLISVVLLFRLARRLQFGRATTTLAVIMFSLSPLAVYFQRTALLDNLVTPWLLAAFFFAASPRRSIQAAAASATCFAIAVLTKETALLFMPALLLLFWQRTDQRNRKFTVTMYMMVVSLLGLMYPLYAQIKNELWAGPGHVSLQWAIQWQLFDRVGSGSIFDPASTAHKVVTTWLGLDHWSCLACLVAIVPGLLLRRTRAFAVAFAIQVSSLLRNGYLPYPFIIAMIPFAALTFAGVIDILWKWSRVSERLPRHAWPVDRLRAVASITLHIGTRLLVAGTVVALSLVVSGPWRYGLEDLWTSNRDAGKAAALSWLKSNVDHEDTLVVDDAFWVDLVRSGHPRKKVIWFTKLDVDKDVALPASQPWRTIDFIALDRQDALSLHLNDDLTPSRDTKNQFPTLAKAIENGRIVASFGAPEDRATIWRVSPPAPPIAAREKR</sequence>
<comment type="caution">
    <text evidence="3">The sequence shown here is derived from an EMBL/GenBank/DDBJ whole genome shotgun (WGS) entry which is preliminary data.</text>
</comment>
<keyword evidence="4" id="KW-1185">Reference proteome</keyword>
<protein>
    <recommendedName>
        <fullName evidence="2">Glycosyltransferase RgtA/B/C/D-like domain-containing protein</fullName>
    </recommendedName>
</protein>
<name>A0ABS2RJB9_9ACTN</name>
<feature type="transmembrane region" description="Helical" evidence="1">
    <location>
        <begin position="314"/>
        <end position="332"/>
    </location>
</feature>
<feature type="transmembrane region" description="Helical" evidence="1">
    <location>
        <begin position="205"/>
        <end position="235"/>
    </location>
</feature>
<organism evidence="3 4">
    <name type="scientific">Microlunatus panaciterrae</name>
    <dbReference type="NCBI Taxonomy" id="400768"/>
    <lineage>
        <taxon>Bacteria</taxon>
        <taxon>Bacillati</taxon>
        <taxon>Actinomycetota</taxon>
        <taxon>Actinomycetes</taxon>
        <taxon>Propionibacteriales</taxon>
        <taxon>Propionibacteriaceae</taxon>
        <taxon>Microlunatus</taxon>
    </lineage>
</organism>
<feature type="transmembrane region" description="Helical" evidence="1">
    <location>
        <begin position="360"/>
        <end position="379"/>
    </location>
</feature>
<reference evidence="3 4" key="1">
    <citation type="submission" date="2021-01" db="EMBL/GenBank/DDBJ databases">
        <title>Sequencing the genomes of 1000 actinobacteria strains.</title>
        <authorList>
            <person name="Klenk H.-P."/>
        </authorList>
    </citation>
    <scope>NUCLEOTIDE SEQUENCE [LARGE SCALE GENOMIC DNA]</scope>
    <source>
        <strain evidence="3 4">DSM 18662</strain>
    </source>
</reference>
<accession>A0ABS2RJB9</accession>
<evidence type="ECO:0000313" key="4">
    <source>
        <dbReference type="Proteomes" id="UP000704762"/>
    </source>
</evidence>
<feature type="transmembrane region" description="Helical" evidence="1">
    <location>
        <begin position="161"/>
        <end position="180"/>
    </location>
</feature>
<evidence type="ECO:0000256" key="1">
    <source>
        <dbReference type="SAM" id="Phobius"/>
    </source>
</evidence>
<keyword evidence="1" id="KW-0472">Membrane</keyword>
<keyword evidence="1" id="KW-1133">Transmembrane helix</keyword>
<feature type="transmembrane region" description="Helical" evidence="1">
    <location>
        <begin position="247"/>
        <end position="264"/>
    </location>
</feature>
<dbReference type="RefSeq" id="WP_204917650.1">
    <property type="nucleotide sequence ID" value="NZ_BAAAQP010000002.1"/>
</dbReference>
<dbReference type="Proteomes" id="UP000704762">
    <property type="component" value="Unassembled WGS sequence"/>
</dbReference>
<evidence type="ECO:0000259" key="2">
    <source>
        <dbReference type="Pfam" id="PF13231"/>
    </source>
</evidence>